<proteinExistence type="predicted"/>
<gene>
    <name evidence="1" type="ORF">P9271_09615</name>
</gene>
<dbReference type="InterPro" id="IPR035944">
    <property type="entry name" value="YfbM-like_sf"/>
</dbReference>
<dbReference type="SUPFAM" id="SSF111069">
    <property type="entry name" value="Hypothetical protein yfbM"/>
    <property type="match status" value="1"/>
</dbReference>
<dbReference type="Gene3D" id="3.40.1760.10">
    <property type="entry name" value="YfbM-like super family"/>
    <property type="match status" value="1"/>
</dbReference>
<dbReference type="RefSeq" id="WP_328015158.1">
    <property type="nucleotide sequence ID" value="NZ_JARTFS010000006.1"/>
</dbReference>
<accession>A0ABU6NWS3</accession>
<organism evidence="1 2">
    <name type="scientific">Metabacillus fastidiosus</name>
    <dbReference type="NCBI Taxonomy" id="1458"/>
    <lineage>
        <taxon>Bacteria</taxon>
        <taxon>Bacillati</taxon>
        <taxon>Bacillota</taxon>
        <taxon>Bacilli</taxon>
        <taxon>Bacillales</taxon>
        <taxon>Bacillaceae</taxon>
        <taxon>Metabacillus</taxon>
    </lineage>
</organism>
<sequence length="164" mass="19139">MGMTARYFRISTKLLEHIKLHTEQIEEIIFESEALQEIECDIDKAWHGIYFLLTGEKNLEDFLNTSLGEVVLGGTAIGNDLGYGPLRYLEADEAAEIFNALKHITVDDFSERFSAEQLNEQDIYPMYDQWTEDDKDYLLENYEELFQYFKEAVNNKEAILLLIH</sequence>
<name>A0ABU6NWS3_9BACI</name>
<reference evidence="1 2" key="1">
    <citation type="submission" date="2023-03" db="EMBL/GenBank/DDBJ databases">
        <title>Bacillus Genome Sequencing.</title>
        <authorList>
            <person name="Dunlap C."/>
        </authorList>
    </citation>
    <scope>NUCLEOTIDE SEQUENCE [LARGE SCALE GENOMIC DNA]</scope>
    <source>
        <strain evidence="1 2">NRS-1717</strain>
    </source>
</reference>
<dbReference type="Pfam" id="PF08974">
    <property type="entry name" value="DUF1877"/>
    <property type="match status" value="1"/>
</dbReference>
<keyword evidence="2" id="KW-1185">Reference proteome</keyword>
<dbReference type="InterPro" id="IPR015068">
    <property type="entry name" value="DUF1877"/>
</dbReference>
<comment type="caution">
    <text evidence="1">The sequence shown here is derived from an EMBL/GenBank/DDBJ whole genome shotgun (WGS) entry which is preliminary data.</text>
</comment>
<protein>
    <submittedName>
        <fullName evidence="1">YfbM family protein</fullName>
    </submittedName>
</protein>
<dbReference type="Proteomes" id="UP001342826">
    <property type="component" value="Unassembled WGS sequence"/>
</dbReference>
<evidence type="ECO:0000313" key="1">
    <source>
        <dbReference type="EMBL" id="MED4401571.1"/>
    </source>
</evidence>
<evidence type="ECO:0000313" key="2">
    <source>
        <dbReference type="Proteomes" id="UP001342826"/>
    </source>
</evidence>
<dbReference type="EMBL" id="JARTFS010000006">
    <property type="protein sequence ID" value="MED4401571.1"/>
    <property type="molecule type" value="Genomic_DNA"/>
</dbReference>